<feature type="compositionally biased region" description="Low complexity" evidence="1">
    <location>
        <begin position="252"/>
        <end position="268"/>
    </location>
</feature>
<comment type="caution">
    <text evidence="4">The sequence shown here is derived from an EMBL/GenBank/DDBJ whole genome shotgun (WGS) entry which is preliminary data.</text>
</comment>
<gene>
    <name evidence="4" type="ORF">DY262_13770</name>
</gene>
<dbReference type="Proteomes" id="UP000261931">
    <property type="component" value="Unassembled WGS sequence"/>
</dbReference>
<dbReference type="EMBL" id="QVLS01000007">
    <property type="protein sequence ID" value="RFP78364.1"/>
    <property type="molecule type" value="Genomic_DNA"/>
</dbReference>
<keyword evidence="2" id="KW-0472">Membrane</keyword>
<accession>A0A372EIM9</accession>
<evidence type="ECO:0000259" key="3">
    <source>
        <dbReference type="Pfam" id="PF07811"/>
    </source>
</evidence>
<reference evidence="4 5" key="1">
    <citation type="submission" date="2018-08" db="EMBL/GenBank/DDBJ databases">
        <title>Hydrogenophaga sp. LA-38 isolated from sludge.</title>
        <authorList>
            <person name="Im W.-T."/>
        </authorList>
    </citation>
    <scope>NUCLEOTIDE SEQUENCE [LARGE SCALE GENOMIC DNA]</scope>
    <source>
        <strain evidence="4 5">LA-38</strain>
    </source>
</reference>
<feature type="region of interest" description="Disordered" evidence="1">
    <location>
        <begin position="203"/>
        <end position="280"/>
    </location>
</feature>
<dbReference type="RefSeq" id="WP_116959613.1">
    <property type="nucleotide sequence ID" value="NZ_QVLS01000007.1"/>
</dbReference>
<name>A0A372EIM9_9BURK</name>
<sequence length="298" mass="31339">MIEFAVVGPVLTLLGLALLQYGLLFFAKNGFNHAAFMAARAGAVGNASLSSVQQAYVRALVPLYGGGRNSAELAEAYARAQADVNGHLRIELLNPTPESFDDWNDPALQRTLGQGRRVIPNGNQAFKNPDDIRNRSGQNIHDANLIKLRFTQGYAPQVPLVRQLYSQYLKWRDPGTDAFHSQLVAQGRIPVVTHVTLQMQSDAIEPDQPVSMPGRGNSGHPGDPGDPGDAGDAGDPPVVDIPPPDCSGSGCAADSSPTNPTTTPDAPSCGGAQPTQPITPWSVFATVGLGSSPSTASP</sequence>
<proteinExistence type="predicted"/>
<feature type="transmembrane region" description="Helical" evidence="2">
    <location>
        <begin position="6"/>
        <end position="27"/>
    </location>
</feature>
<organism evidence="4 5">
    <name type="scientific">Hydrogenophaga borbori</name>
    <dbReference type="NCBI Taxonomy" id="2294117"/>
    <lineage>
        <taxon>Bacteria</taxon>
        <taxon>Pseudomonadati</taxon>
        <taxon>Pseudomonadota</taxon>
        <taxon>Betaproteobacteria</taxon>
        <taxon>Burkholderiales</taxon>
        <taxon>Comamonadaceae</taxon>
        <taxon>Hydrogenophaga</taxon>
    </lineage>
</organism>
<keyword evidence="2" id="KW-1133">Transmembrane helix</keyword>
<dbReference type="Pfam" id="PF07811">
    <property type="entry name" value="TadE"/>
    <property type="match status" value="1"/>
</dbReference>
<protein>
    <submittedName>
        <fullName evidence="4">Pilus assembly protein</fullName>
    </submittedName>
</protein>
<dbReference type="InterPro" id="IPR012495">
    <property type="entry name" value="TadE-like_dom"/>
</dbReference>
<evidence type="ECO:0000313" key="5">
    <source>
        <dbReference type="Proteomes" id="UP000261931"/>
    </source>
</evidence>
<keyword evidence="5" id="KW-1185">Reference proteome</keyword>
<evidence type="ECO:0000256" key="2">
    <source>
        <dbReference type="SAM" id="Phobius"/>
    </source>
</evidence>
<evidence type="ECO:0000256" key="1">
    <source>
        <dbReference type="SAM" id="MobiDB-lite"/>
    </source>
</evidence>
<feature type="domain" description="TadE-like" evidence="3">
    <location>
        <begin position="1"/>
        <end position="40"/>
    </location>
</feature>
<dbReference type="AlphaFoldDB" id="A0A372EIM9"/>
<evidence type="ECO:0000313" key="4">
    <source>
        <dbReference type="EMBL" id="RFP78364.1"/>
    </source>
</evidence>
<keyword evidence="2" id="KW-0812">Transmembrane</keyword>